<evidence type="ECO:0000259" key="1">
    <source>
        <dbReference type="SMART" id="SM01126"/>
    </source>
</evidence>
<reference evidence="2 3" key="1">
    <citation type="submission" date="2020-08" db="EMBL/GenBank/DDBJ databases">
        <title>Genome sequencing of Purple Non-Sulfur Bacteria from various extreme environments.</title>
        <authorList>
            <person name="Mayer M."/>
        </authorList>
    </citation>
    <scope>NUCLEOTIDE SEQUENCE [LARGE SCALE GENOMIC DNA]</scope>
    <source>
        <strain evidence="2 3">2761</strain>
    </source>
</reference>
<dbReference type="AlphaFoldDB" id="A0A840G1A0"/>
<dbReference type="EMBL" id="JACIGE010000008">
    <property type="protein sequence ID" value="MBB4248024.1"/>
    <property type="molecule type" value="Genomic_DNA"/>
</dbReference>
<dbReference type="OrthoDB" id="8964415at2"/>
<name>A0A840G1A0_RHOTE</name>
<accession>A0A840G1A0</accession>
<protein>
    <submittedName>
        <fullName evidence="2">Transposase-like protein</fullName>
    </submittedName>
</protein>
<dbReference type="SMART" id="SM01126">
    <property type="entry name" value="DDE_Tnp_IS1595"/>
    <property type="match status" value="1"/>
</dbReference>
<dbReference type="Proteomes" id="UP000587070">
    <property type="component" value="Unassembled WGS sequence"/>
</dbReference>
<gene>
    <name evidence="2" type="ORF">GGD90_002410</name>
</gene>
<dbReference type="Pfam" id="PF13384">
    <property type="entry name" value="HTH_23"/>
    <property type="match status" value="1"/>
</dbReference>
<dbReference type="Pfam" id="PF12762">
    <property type="entry name" value="DDE_Tnp_IS1595"/>
    <property type="match status" value="1"/>
</dbReference>
<proteinExistence type="predicted"/>
<feature type="domain" description="ISXO2-like transposase" evidence="1">
    <location>
        <begin position="155"/>
        <end position="310"/>
    </location>
</feature>
<dbReference type="InterPro" id="IPR051354">
    <property type="entry name" value="Transposase_27_IS1"/>
</dbReference>
<keyword evidence="3" id="KW-1185">Reference proteome</keyword>
<sequence>MKRKLLPVSKEQETAMRTGEWREWVQRIGRLSREDRLALRGELAARDSLDVALEVIEAPGTRCCLHCTGTQVVRNGHANGLQRYRCHDCRKTFNALTGTALARRHHRSKWLNQSVALTQGQSLRQVARQLGIALSTAHRWRHRFLRQPGVERIAALHGIAEVDETYFLHSYKGQKRLPRKARHRGGKACTRGLAPDLVPVLVARDRSGQTANLILPSTRAADMASALRPLLPTDTVLCTDGSSALAAAARSLGVEHHAINVSAGSRVRDAWHIQNVNAFDSRLKGWMARFKGIATRYLAHYLGWFRALDRSGCLASTPALFLTLAVQH</sequence>
<dbReference type="PANTHER" id="PTHR33293:SF1">
    <property type="entry name" value="INSERTION ELEMENT IS1 1 PROTEIN INSB-RELATED"/>
    <property type="match status" value="1"/>
</dbReference>
<dbReference type="PANTHER" id="PTHR33293">
    <property type="entry name" value="INSERTION ELEMENT IS1 1 PROTEIN INSB-RELATED"/>
    <property type="match status" value="1"/>
</dbReference>
<dbReference type="InterPro" id="IPR024445">
    <property type="entry name" value="Tnp_ISXO2-like"/>
</dbReference>
<dbReference type="NCBIfam" id="NF033547">
    <property type="entry name" value="transpos_IS1595"/>
    <property type="match status" value="1"/>
</dbReference>
<evidence type="ECO:0000313" key="2">
    <source>
        <dbReference type="EMBL" id="MBB4248024.1"/>
    </source>
</evidence>
<evidence type="ECO:0000313" key="3">
    <source>
        <dbReference type="Proteomes" id="UP000587070"/>
    </source>
</evidence>
<comment type="caution">
    <text evidence="2">The sequence shown here is derived from an EMBL/GenBank/DDBJ whole genome shotgun (WGS) entry which is preliminary data.</text>
</comment>
<organism evidence="2 3">
    <name type="scientific">Rhodocyclus tenuis</name>
    <name type="common">Rhodospirillum tenue</name>
    <dbReference type="NCBI Taxonomy" id="1066"/>
    <lineage>
        <taxon>Bacteria</taxon>
        <taxon>Pseudomonadati</taxon>
        <taxon>Pseudomonadota</taxon>
        <taxon>Betaproteobacteria</taxon>
        <taxon>Rhodocyclales</taxon>
        <taxon>Rhodocyclaceae</taxon>
        <taxon>Rhodocyclus</taxon>
    </lineage>
</organism>